<dbReference type="InterPro" id="IPR011990">
    <property type="entry name" value="TPR-like_helical_dom_sf"/>
</dbReference>
<sequence>MADPPVKKALVYPGKKEVEFKNEAKAIFHFTTFKCDQKTGEYVEVDNSRKFTKPMELIIGRSFKLEVWETCIKTMNLEEVSDFFVEKHLVTCYPLVAKTLRDAFLPGEKKKSHQHEGHKGHRCGAAMMHEKTGYKDLDALMDDPTDLKFRIELLKVEQPGEFEKESWIMKDEEKLESVGKLKEKGNSSYKEGDHDAAAKIYAEAIGRLEQLLLREKPGTVESNHLEDLKIPLLLNYSQCKLLSGEHYEVIEHTTQVLKREPENVKALFRRGKAHAAVWNPKEAEDDFEKAASLDPSLREVVRKELDLLRQRSRERDALDKDKFKMLF</sequence>
<evidence type="ECO:0000256" key="4">
    <source>
        <dbReference type="ARBA" id="ARBA00022803"/>
    </source>
</evidence>
<dbReference type="InterPro" id="IPR046357">
    <property type="entry name" value="PPIase_dom_sf"/>
</dbReference>
<dbReference type="PROSITE" id="PS50005">
    <property type="entry name" value="TPR"/>
    <property type="match status" value="1"/>
</dbReference>
<dbReference type="InterPro" id="IPR013105">
    <property type="entry name" value="TPR_2"/>
</dbReference>
<keyword evidence="8" id="KW-1185">Reference proteome</keyword>
<evidence type="ECO:0000256" key="2">
    <source>
        <dbReference type="ARBA" id="ARBA00022490"/>
    </source>
</evidence>
<proteinExistence type="predicted"/>
<keyword evidence="4 5" id="KW-0802">TPR repeat</keyword>
<keyword evidence="3" id="KW-0677">Repeat</keyword>
<dbReference type="EMBL" id="LR902061">
    <property type="protein sequence ID" value="CAD7249897.1"/>
    <property type="molecule type" value="Genomic_DNA"/>
</dbReference>
<dbReference type="Pfam" id="PF23322">
    <property type="entry name" value="PPIase_AIP"/>
    <property type="match status" value="1"/>
</dbReference>
<dbReference type="GO" id="GO:0003755">
    <property type="term" value="F:peptidyl-prolyl cis-trans isomerase activity"/>
    <property type="evidence" value="ECO:0007669"/>
    <property type="project" value="InterPro"/>
</dbReference>
<dbReference type="OrthoDB" id="5829758at2759"/>
<comment type="subcellular location">
    <subcellularLocation>
        <location evidence="1">Cytoplasm</location>
    </subcellularLocation>
</comment>
<organism evidence="7">
    <name type="scientific">Darwinula stevensoni</name>
    <dbReference type="NCBI Taxonomy" id="69355"/>
    <lineage>
        <taxon>Eukaryota</taxon>
        <taxon>Metazoa</taxon>
        <taxon>Ecdysozoa</taxon>
        <taxon>Arthropoda</taxon>
        <taxon>Crustacea</taxon>
        <taxon>Oligostraca</taxon>
        <taxon>Ostracoda</taxon>
        <taxon>Podocopa</taxon>
        <taxon>Podocopida</taxon>
        <taxon>Darwinulocopina</taxon>
        <taxon>Darwinuloidea</taxon>
        <taxon>Darwinulidae</taxon>
        <taxon>Darwinula</taxon>
    </lineage>
</organism>
<evidence type="ECO:0000313" key="7">
    <source>
        <dbReference type="EMBL" id="CAD7249897.1"/>
    </source>
</evidence>
<dbReference type="AlphaFoldDB" id="A0A7R9A9B6"/>
<evidence type="ECO:0000256" key="5">
    <source>
        <dbReference type="PROSITE-ProRule" id="PRU00339"/>
    </source>
</evidence>
<evidence type="ECO:0000256" key="3">
    <source>
        <dbReference type="ARBA" id="ARBA00022737"/>
    </source>
</evidence>
<dbReference type="Pfam" id="PF07719">
    <property type="entry name" value="TPR_2"/>
    <property type="match status" value="1"/>
</dbReference>
<dbReference type="PANTHER" id="PTHR11242">
    <property type="entry name" value="ARYL HYDROCARBON RECEPTOR INTERACTING PROTEIN RELATED"/>
    <property type="match status" value="1"/>
</dbReference>
<name>A0A7R9A9B6_9CRUS</name>
<dbReference type="SUPFAM" id="SSF48452">
    <property type="entry name" value="TPR-like"/>
    <property type="match status" value="1"/>
</dbReference>
<dbReference type="InterPro" id="IPR039663">
    <property type="entry name" value="AIP/AIPL1/TTC9"/>
</dbReference>
<dbReference type="FunFam" id="1.25.40.10:FF:000052">
    <property type="entry name" value="Aryl-hydrocarbon-interacting protein-like 1"/>
    <property type="match status" value="1"/>
</dbReference>
<evidence type="ECO:0000259" key="6">
    <source>
        <dbReference type="Pfam" id="PF23322"/>
    </source>
</evidence>
<feature type="domain" description="AIP/AIPL N-terminal FKBP-type PPIase" evidence="6">
    <location>
        <begin position="18"/>
        <end position="155"/>
    </location>
</feature>
<evidence type="ECO:0000313" key="8">
    <source>
        <dbReference type="Proteomes" id="UP000677054"/>
    </source>
</evidence>
<feature type="repeat" description="TPR" evidence="5">
    <location>
        <begin position="264"/>
        <end position="297"/>
    </location>
</feature>
<gene>
    <name evidence="7" type="ORF">DSTB1V02_LOCUS9683</name>
</gene>
<dbReference type="Gene3D" id="3.10.50.40">
    <property type="match status" value="1"/>
</dbReference>
<protein>
    <recommendedName>
        <fullName evidence="6">AIP/AIPL N-terminal FKBP-type PPIase domain-containing protein</fullName>
    </recommendedName>
</protein>
<dbReference type="InterPro" id="IPR019734">
    <property type="entry name" value="TPR_rpt"/>
</dbReference>
<dbReference type="SUPFAM" id="SSF54534">
    <property type="entry name" value="FKBP-like"/>
    <property type="match status" value="1"/>
</dbReference>
<keyword evidence="2" id="KW-0963">Cytoplasm</keyword>
<dbReference type="Proteomes" id="UP000677054">
    <property type="component" value="Unassembled WGS sequence"/>
</dbReference>
<dbReference type="InterPro" id="IPR056277">
    <property type="entry name" value="PPIase_AIP"/>
</dbReference>
<evidence type="ECO:0000256" key="1">
    <source>
        <dbReference type="ARBA" id="ARBA00004496"/>
    </source>
</evidence>
<dbReference type="PANTHER" id="PTHR11242:SF0">
    <property type="entry name" value="TPR_REGION DOMAIN-CONTAINING PROTEIN"/>
    <property type="match status" value="1"/>
</dbReference>
<dbReference type="Gene3D" id="1.25.40.10">
    <property type="entry name" value="Tetratricopeptide repeat domain"/>
    <property type="match status" value="1"/>
</dbReference>
<accession>A0A7R9A9B6</accession>
<dbReference type="EMBL" id="CAJPEV010002544">
    <property type="protein sequence ID" value="CAG0897267.1"/>
    <property type="molecule type" value="Genomic_DNA"/>
</dbReference>
<reference evidence="7" key="1">
    <citation type="submission" date="2020-11" db="EMBL/GenBank/DDBJ databases">
        <authorList>
            <person name="Tran Van P."/>
        </authorList>
    </citation>
    <scope>NUCLEOTIDE SEQUENCE</scope>
</reference>
<dbReference type="SMART" id="SM00028">
    <property type="entry name" value="TPR"/>
    <property type="match status" value="3"/>
</dbReference>
<dbReference type="GO" id="GO:0005737">
    <property type="term" value="C:cytoplasm"/>
    <property type="evidence" value="ECO:0007669"/>
    <property type="project" value="UniProtKB-SubCell"/>
</dbReference>